<keyword evidence="6" id="KW-0411">Iron-sulfur</keyword>
<evidence type="ECO:0000256" key="4">
    <source>
        <dbReference type="ARBA" id="ARBA00022840"/>
    </source>
</evidence>
<dbReference type="SUPFAM" id="SSF52540">
    <property type="entry name" value="P-loop containing nucleoside triphosphate hydrolases"/>
    <property type="match status" value="1"/>
</dbReference>
<evidence type="ECO:0000256" key="7">
    <source>
        <dbReference type="ARBA" id="ARBA00024036"/>
    </source>
</evidence>
<dbReference type="PANTHER" id="PTHR42961">
    <property type="entry name" value="IRON-SULFUR PROTEIN NUBPL"/>
    <property type="match status" value="1"/>
</dbReference>
<dbReference type="PANTHER" id="PTHR42961:SF2">
    <property type="entry name" value="IRON-SULFUR PROTEIN NUBPL"/>
    <property type="match status" value="1"/>
</dbReference>
<keyword evidence="4" id="KW-0067">ATP-binding</keyword>
<dbReference type="GO" id="GO:0032981">
    <property type="term" value="P:mitochondrial respiratory chain complex I assembly"/>
    <property type="evidence" value="ECO:0007669"/>
    <property type="project" value="TreeGrafter"/>
</dbReference>
<dbReference type="Gene3D" id="3.40.50.300">
    <property type="entry name" value="P-loop containing nucleotide triphosphate hydrolases"/>
    <property type="match status" value="1"/>
</dbReference>
<dbReference type="STRING" id="7395.A0A1A9UWV4"/>
<keyword evidence="9" id="KW-1185">Reference proteome</keyword>
<sequence>MTSILKDEDRSNRLATADAHLITSMLAENNTIVQCSHKEPKPTPTPEKLNLSAIYAGYKPPPQNLPNSQILTKCNLTSQIKKNYTARQEILMARGLPKRCALPGVEDIVVVASGKGGVGKSTVSVNLAVSLANMGVRTGLLDGDIFGPSLPLMMNIREEPLVDDNNRIIPPVNYGVKCLSIGLLTEQNKAIIWRGPLVMSALQRLLKGAVWEPLDILIVDTPPGTGDVHLSLSQNVPLSGVLLVSTPQVAALQVAARGAQMYRTFGIPVLGLIENMSYAVCGNCQNSLEIYGNTTETYLEQIQTKVLASLPLDGTITGCCDAGVPVVLQHKTSVCAKSFQNLAKQIVKLLKKQKQEIKKE</sequence>
<evidence type="ECO:0000256" key="2">
    <source>
        <dbReference type="ARBA" id="ARBA00022723"/>
    </source>
</evidence>
<accession>A0A1A9UWV4</accession>
<protein>
    <recommendedName>
        <fullName evidence="10">Iron-sulfur protein NUBPL</fullName>
    </recommendedName>
</protein>
<dbReference type="HAMAP" id="MF_02040">
    <property type="entry name" value="Mrp_NBP35"/>
    <property type="match status" value="1"/>
</dbReference>
<keyword evidence="5" id="KW-0408">Iron</keyword>
<proteinExistence type="inferred from homology"/>
<keyword evidence="1" id="KW-0004">4Fe-4S</keyword>
<evidence type="ECO:0000256" key="6">
    <source>
        <dbReference type="ARBA" id="ARBA00023014"/>
    </source>
</evidence>
<comment type="similarity">
    <text evidence="7">Belongs to the Mrp/NBP35 ATP-binding proteins family.</text>
</comment>
<dbReference type="GO" id="GO:0046872">
    <property type="term" value="F:metal ion binding"/>
    <property type="evidence" value="ECO:0007669"/>
    <property type="project" value="UniProtKB-KW"/>
</dbReference>
<dbReference type="GO" id="GO:0005524">
    <property type="term" value="F:ATP binding"/>
    <property type="evidence" value="ECO:0007669"/>
    <property type="project" value="UniProtKB-KW"/>
</dbReference>
<evidence type="ECO:0000256" key="1">
    <source>
        <dbReference type="ARBA" id="ARBA00022485"/>
    </source>
</evidence>
<dbReference type="Proteomes" id="UP000078200">
    <property type="component" value="Unassembled WGS sequence"/>
</dbReference>
<evidence type="ECO:0000256" key="3">
    <source>
        <dbReference type="ARBA" id="ARBA00022741"/>
    </source>
</evidence>
<evidence type="ECO:0000313" key="8">
    <source>
        <dbReference type="EnsemblMetazoa" id="GAUT018453-PA"/>
    </source>
</evidence>
<name>A0A1A9UWV4_GLOAU</name>
<dbReference type="InterPro" id="IPR027417">
    <property type="entry name" value="P-loop_NTPase"/>
</dbReference>
<keyword evidence="2" id="KW-0479">Metal-binding</keyword>
<dbReference type="GO" id="GO:0016226">
    <property type="term" value="P:iron-sulfur cluster assembly"/>
    <property type="evidence" value="ECO:0007669"/>
    <property type="project" value="InterPro"/>
</dbReference>
<dbReference type="Pfam" id="PF10609">
    <property type="entry name" value="ParA"/>
    <property type="match status" value="1"/>
</dbReference>
<evidence type="ECO:0008006" key="10">
    <source>
        <dbReference type="Google" id="ProtNLM"/>
    </source>
</evidence>
<dbReference type="FunFam" id="3.40.50.300:FF:001278">
    <property type="entry name" value="Iron-sulfur cluster carrier protein"/>
    <property type="match status" value="1"/>
</dbReference>
<dbReference type="CDD" id="cd02037">
    <property type="entry name" value="Mrp_NBP35"/>
    <property type="match status" value="1"/>
</dbReference>
<dbReference type="InterPro" id="IPR044304">
    <property type="entry name" value="NUBPL-like"/>
</dbReference>
<keyword evidence="3" id="KW-0547">Nucleotide-binding</keyword>
<evidence type="ECO:0000313" key="9">
    <source>
        <dbReference type="Proteomes" id="UP000078200"/>
    </source>
</evidence>
<dbReference type="InterPro" id="IPR033756">
    <property type="entry name" value="YlxH/NBP35"/>
</dbReference>
<dbReference type="GO" id="GO:0140663">
    <property type="term" value="F:ATP-dependent FeS chaperone activity"/>
    <property type="evidence" value="ECO:0007669"/>
    <property type="project" value="InterPro"/>
</dbReference>
<dbReference type="AlphaFoldDB" id="A0A1A9UWV4"/>
<dbReference type="VEuPathDB" id="VectorBase:GAUT018453"/>
<dbReference type="GO" id="GO:0005739">
    <property type="term" value="C:mitochondrion"/>
    <property type="evidence" value="ECO:0007669"/>
    <property type="project" value="TreeGrafter"/>
</dbReference>
<organism evidence="8 9">
    <name type="scientific">Glossina austeni</name>
    <name type="common">Savannah tsetse fly</name>
    <dbReference type="NCBI Taxonomy" id="7395"/>
    <lineage>
        <taxon>Eukaryota</taxon>
        <taxon>Metazoa</taxon>
        <taxon>Ecdysozoa</taxon>
        <taxon>Arthropoda</taxon>
        <taxon>Hexapoda</taxon>
        <taxon>Insecta</taxon>
        <taxon>Pterygota</taxon>
        <taxon>Neoptera</taxon>
        <taxon>Endopterygota</taxon>
        <taxon>Diptera</taxon>
        <taxon>Brachycera</taxon>
        <taxon>Muscomorpha</taxon>
        <taxon>Hippoboscoidea</taxon>
        <taxon>Glossinidae</taxon>
        <taxon>Glossina</taxon>
    </lineage>
</organism>
<dbReference type="EnsemblMetazoa" id="GAUT018453-RA">
    <property type="protein sequence ID" value="GAUT018453-PA"/>
    <property type="gene ID" value="GAUT018453"/>
</dbReference>
<evidence type="ECO:0000256" key="5">
    <source>
        <dbReference type="ARBA" id="ARBA00023004"/>
    </source>
</evidence>
<dbReference type="InterPro" id="IPR019591">
    <property type="entry name" value="Mrp/NBP35_ATP-bd"/>
</dbReference>
<reference evidence="8" key="1">
    <citation type="submission" date="2020-05" db="UniProtKB">
        <authorList>
            <consortium name="EnsemblMetazoa"/>
        </authorList>
    </citation>
    <scope>IDENTIFICATION</scope>
    <source>
        <strain evidence="8">TTRI</strain>
    </source>
</reference>
<dbReference type="GO" id="GO:0051539">
    <property type="term" value="F:4 iron, 4 sulfur cluster binding"/>
    <property type="evidence" value="ECO:0007669"/>
    <property type="project" value="UniProtKB-KW"/>
</dbReference>